<dbReference type="RefSeq" id="WP_022934830.1">
    <property type="nucleotide sequence ID" value="NZ_CP007154.1"/>
</dbReference>
<evidence type="ECO:0000313" key="1">
    <source>
        <dbReference type="EMBL" id="AHH45032.1"/>
    </source>
</evidence>
<gene>
    <name evidence="1" type="ORF">MYB_00090</name>
</gene>
<dbReference type="EMBL" id="CP007154">
    <property type="protein sequence ID" value="AHH45032.1"/>
    <property type="molecule type" value="Genomic_DNA"/>
</dbReference>
<evidence type="ECO:0000313" key="2">
    <source>
        <dbReference type="Proteomes" id="UP000019229"/>
    </source>
</evidence>
<dbReference type="OrthoDB" id="394306at2"/>
<dbReference type="KEGG" id="mbc:MYB_00090"/>
<organism evidence="1 2">
    <name type="scientific">Mesomycoplasma bovoculi M165/69</name>
    <dbReference type="NCBI Taxonomy" id="743966"/>
    <lineage>
        <taxon>Bacteria</taxon>
        <taxon>Bacillati</taxon>
        <taxon>Mycoplasmatota</taxon>
        <taxon>Mycoplasmoidales</taxon>
        <taxon>Metamycoplasmataceae</taxon>
        <taxon>Mesomycoplasma</taxon>
    </lineage>
</organism>
<dbReference type="Proteomes" id="UP000019229">
    <property type="component" value="Chromosome"/>
</dbReference>
<sequence>MKTNKGKQYDVEFINKLNIVYFAHKRIDNYGKKHYDYEDDVLNSHIIDLKRILTDFYSNKIEKKLFEYELLK</sequence>
<dbReference type="HOGENOM" id="CLU_2717997_0_0_14"/>
<keyword evidence="2" id="KW-1185">Reference proteome</keyword>
<reference evidence="1 2" key="1">
    <citation type="journal article" date="2014" name="Genome Announc.">
        <title>Complete Genome Sequence of Mycoplasma bovoculi Strain M165/69T (ATCC 29104).</title>
        <authorList>
            <person name="Calcutt M.J."/>
            <person name="Foecking M.F."/>
        </authorList>
    </citation>
    <scope>NUCLEOTIDE SEQUENCE [LARGE SCALE GENOMIC DNA]</scope>
    <source>
        <strain evidence="1">M165/69</strain>
    </source>
</reference>
<name>W5USC0_9BACT</name>
<proteinExistence type="predicted"/>
<dbReference type="AlphaFoldDB" id="W5USC0"/>
<accession>W5USC0</accession>
<dbReference type="PATRIC" id="fig|743966.3.peg.17"/>
<protein>
    <submittedName>
        <fullName evidence="1">Uncharacterized protein</fullName>
    </submittedName>
</protein>